<keyword evidence="3 4" id="KW-0413">Isomerase</keyword>
<evidence type="ECO:0000259" key="6">
    <source>
        <dbReference type="Pfam" id="PF01416"/>
    </source>
</evidence>
<dbReference type="HAMAP" id="MF_00171">
    <property type="entry name" value="TruA"/>
    <property type="match status" value="1"/>
</dbReference>
<dbReference type="Proteomes" id="UP001501586">
    <property type="component" value="Unassembled WGS sequence"/>
</dbReference>
<feature type="active site" description="Nucleophile" evidence="4">
    <location>
        <position position="52"/>
    </location>
</feature>
<organism evidence="7 8">
    <name type="scientific">Brevibacterium daeguense</name>
    <dbReference type="NCBI Taxonomy" id="909936"/>
    <lineage>
        <taxon>Bacteria</taxon>
        <taxon>Bacillati</taxon>
        <taxon>Actinomycetota</taxon>
        <taxon>Actinomycetes</taxon>
        <taxon>Micrococcales</taxon>
        <taxon>Brevibacteriaceae</taxon>
        <taxon>Brevibacterium</taxon>
    </lineage>
</organism>
<feature type="binding site" evidence="4">
    <location>
        <position position="125"/>
    </location>
    <ligand>
        <name>substrate</name>
    </ligand>
</feature>
<keyword evidence="2 4" id="KW-0819">tRNA processing</keyword>
<comment type="function">
    <text evidence="4">Formation of pseudouridine at positions 38, 39 and 40 in the anticodon stem and loop of transfer RNAs.</text>
</comment>
<dbReference type="SUPFAM" id="SSF55120">
    <property type="entry name" value="Pseudouridine synthase"/>
    <property type="match status" value="1"/>
</dbReference>
<gene>
    <name evidence="4 7" type="primary">truA</name>
    <name evidence="7" type="ORF">GCM10022261_04110</name>
</gene>
<dbReference type="EC" id="5.4.99.12" evidence="4"/>
<comment type="caution">
    <text evidence="7">The sequence shown here is derived from an EMBL/GenBank/DDBJ whole genome shotgun (WGS) entry which is preliminary data.</text>
</comment>
<proteinExistence type="inferred from homology"/>
<dbReference type="InterPro" id="IPR020095">
    <property type="entry name" value="PsdUridine_synth_TruA_C"/>
</dbReference>
<evidence type="ECO:0000256" key="1">
    <source>
        <dbReference type="ARBA" id="ARBA00009375"/>
    </source>
</evidence>
<dbReference type="Gene3D" id="3.30.70.660">
    <property type="entry name" value="Pseudouridine synthase I, catalytic domain, C-terminal subdomain"/>
    <property type="match status" value="1"/>
</dbReference>
<dbReference type="InterPro" id="IPR020103">
    <property type="entry name" value="PsdUridine_synth_cat_dom_sf"/>
</dbReference>
<reference evidence="8" key="1">
    <citation type="journal article" date="2019" name="Int. J. Syst. Evol. Microbiol.">
        <title>The Global Catalogue of Microorganisms (GCM) 10K type strain sequencing project: providing services to taxonomists for standard genome sequencing and annotation.</title>
        <authorList>
            <consortium name="The Broad Institute Genomics Platform"/>
            <consortium name="The Broad Institute Genome Sequencing Center for Infectious Disease"/>
            <person name="Wu L."/>
            <person name="Ma J."/>
        </authorList>
    </citation>
    <scope>NUCLEOTIDE SEQUENCE [LARGE SCALE GENOMIC DNA]</scope>
    <source>
        <strain evidence="8">JCM 17458</strain>
    </source>
</reference>
<dbReference type="PANTHER" id="PTHR11142">
    <property type="entry name" value="PSEUDOURIDYLATE SYNTHASE"/>
    <property type="match status" value="1"/>
</dbReference>
<dbReference type="InterPro" id="IPR001406">
    <property type="entry name" value="PsdUridine_synth_TruA"/>
</dbReference>
<dbReference type="InterPro" id="IPR020097">
    <property type="entry name" value="PsdUridine_synth_TruA_a/b_dom"/>
</dbReference>
<feature type="domain" description="Pseudouridine synthase I TruA alpha/beta" evidence="6">
    <location>
        <begin position="159"/>
        <end position="265"/>
    </location>
</feature>
<keyword evidence="8" id="KW-1185">Reference proteome</keyword>
<dbReference type="NCBIfam" id="TIGR00071">
    <property type="entry name" value="hisT_truA"/>
    <property type="match status" value="1"/>
</dbReference>
<comment type="similarity">
    <text evidence="1 4 5">Belongs to the tRNA pseudouridine synthase TruA family.</text>
</comment>
<dbReference type="Pfam" id="PF01416">
    <property type="entry name" value="PseudoU_synth_1"/>
    <property type="match status" value="1"/>
</dbReference>
<dbReference type="Gene3D" id="3.30.70.580">
    <property type="entry name" value="Pseudouridine synthase I, catalytic domain, N-terminal subdomain"/>
    <property type="match status" value="1"/>
</dbReference>
<dbReference type="CDD" id="cd02570">
    <property type="entry name" value="PseudoU_synth_EcTruA"/>
    <property type="match status" value="1"/>
</dbReference>
<evidence type="ECO:0000256" key="5">
    <source>
        <dbReference type="RuleBase" id="RU003792"/>
    </source>
</evidence>
<evidence type="ECO:0000313" key="8">
    <source>
        <dbReference type="Proteomes" id="UP001501586"/>
    </source>
</evidence>
<comment type="catalytic activity">
    <reaction evidence="4 5">
        <text>uridine(38/39/40) in tRNA = pseudouridine(38/39/40) in tRNA</text>
        <dbReference type="Rhea" id="RHEA:22376"/>
        <dbReference type="Rhea" id="RHEA-COMP:10085"/>
        <dbReference type="Rhea" id="RHEA-COMP:10087"/>
        <dbReference type="ChEBI" id="CHEBI:65314"/>
        <dbReference type="ChEBI" id="CHEBI:65315"/>
        <dbReference type="EC" id="5.4.99.12"/>
    </reaction>
</comment>
<dbReference type="RefSeq" id="WP_236864921.1">
    <property type="nucleotide sequence ID" value="NZ_BAABAZ010000004.1"/>
</dbReference>
<dbReference type="PANTHER" id="PTHR11142:SF0">
    <property type="entry name" value="TRNA PSEUDOURIDINE SYNTHASE-LIKE 1"/>
    <property type="match status" value="1"/>
</dbReference>
<evidence type="ECO:0000256" key="3">
    <source>
        <dbReference type="ARBA" id="ARBA00023235"/>
    </source>
</evidence>
<comment type="subunit">
    <text evidence="4">Homodimer.</text>
</comment>
<evidence type="ECO:0000256" key="2">
    <source>
        <dbReference type="ARBA" id="ARBA00022694"/>
    </source>
</evidence>
<comment type="caution">
    <text evidence="4">Lacks conserved residue(s) required for the propagation of feature annotation.</text>
</comment>
<evidence type="ECO:0000313" key="7">
    <source>
        <dbReference type="EMBL" id="GAA4282880.1"/>
    </source>
</evidence>
<protein>
    <recommendedName>
        <fullName evidence="4">tRNA pseudouridine synthase A</fullName>
        <ecNumber evidence="4">5.4.99.12</ecNumber>
    </recommendedName>
    <alternativeName>
        <fullName evidence="4">tRNA pseudouridine(38-40) synthase</fullName>
    </alternativeName>
    <alternativeName>
        <fullName evidence="4">tRNA pseudouridylate synthase I</fullName>
    </alternativeName>
    <alternativeName>
        <fullName evidence="4">tRNA-uridine isomerase I</fullName>
    </alternativeName>
</protein>
<accession>A0ABP8EG11</accession>
<evidence type="ECO:0000256" key="4">
    <source>
        <dbReference type="HAMAP-Rule" id="MF_00171"/>
    </source>
</evidence>
<dbReference type="EMBL" id="BAABAZ010000004">
    <property type="protein sequence ID" value="GAA4282880.1"/>
    <property type="molecule type" value="Genomic_DNA"/>
</dbReference>
<name>A0ABP8EG11_9MICO</name>
<sequence>MTRFRVDLGYRGTGFHGWAVQPGLRTVQGCLESALETVCGEPIRTIVAGRTDSGVHARRQVVHLDLSAEAVARLIGRADREPGAALVSRLRGALRHLGCPDIVIHSAQTVSADFDARFSAIWREYTYRVADDDTFLDPLAVERTTIQRGRLDHDAMAKAAGELLGLHDFLPFCRPRPEGTTIRTLFVLDVDRDADAAILLRLRADAFCHHMVRATIGGLVKVGAGSWPVSRPAELIALAEGGAADVGPMHVMPPQGLVLEAVGYPDAGEWAQRAERTRARRLGVDA</sequence>
<dbReference type="PIRSF" id="PIRSF001430">
    <property type="entry name" value="tRNA_psdUrid_synth"/>
    <property type="match status" value="1"/>
</dbReference>
<dbReference type="InterPro" id="IPR020094">
    <property type="entry name" value="TruA/RsuA/RluB/E/F_N"/>
</dbReference>